<dbReference type="Proteomes" id="UP000011528">
    <property type="component" value="Unassembled WGS sequence"/>
</dbReference>
<protein>
    <submittedName>
        <fullName evidence="2">Uncharacterized protein</fullName>
    </submittedName>
</protein>
<comment type="caution">
    <text evidence="2">The sequence shown here is derived from an EMBL/GenBank/DDBJ whole genome shotgun (WGS) entry which is preliminary data.</text>
</comment>
<evidence type="ECO:0000313" key="2">
    <source>
        <dbReference type="EMBL" id="EMA71254.1"/>
    </source>
</evidence>
<evidence type="ECO:0000256" key="1">
    <source>
        <dbReference type="SAM" id="Coils"/>
    </source>
</evidence>
<proteinExistence type="predicted"/>
<dbReference type="PATRIC" id="fig|1230455.3.peg.1506"/>
<sequence>MTALKELTTELKRVEEALNTISAAQAYRETERYENATEEIRAAEELLIAALEIISATQTRLEEVNTNLIDTSAVNRTGIRELYGNLSALIDTYQRYAHATYPYYEGLGVYWAGVEAYNRMEYQEVDVTFVEASGRFDTARSRYRSAESAVPASAREVFIEQTCVAESMRESSEQFIEAAIDSQNGEVEQADDHVKQGIDARDQDCSTQ</sequence>
<reference evidence="2 3" key="1">
    <citation type="journal article" date="2014" name="PLoS Genet.">
        <title>Phylogenetically driven sequencing of extremely halophilic archaea reveals strategies for static and dynamic osmo-response.</title>
        <authorList>
            <person name="Becker E.A."/>
            <person name="Seitzer P.M."/>
            <person name="Tritt A."/>
            <person name="Larsen D."/>
            <person name="Krusor M."/>
            <person name="Yao A.I."/>
            <person name="Wu D."/>
            <person name="Madern D."/>
            <person name="Eisen J.A."/>
            <person name="Darling A.E."/>
            <person name="Facciotti M.T."/>
        </authorList>
    </citation>
    <scope>NUCLEOTIDE SEQUENCE [LARGE SCALE GENOMIC DNA]</scope>
    <source>
        <strain evidence="2 3">JCM 13916</strain>
    </source>
</reference>
<dbReference type="EMBL" id="AOJJ01000056">
    <property type="protein sequence ID" value="EMA71254.1"/>
    <property type="molecule type" value="Genomic_DNA"/>
</dbReference>
<feature type="coiled-coil region" evidence="1">
    <location>
        <begin position="4"/>
        <end position="53"/>
    </location>
</feature>
<keyword evidence="1" id="KW-0175">Coiled coil</keyword>
<gene>
    <name evidence="2" type="ORF">C462_07810</name>
</gene>
<organism evidence="2 3">
    <name type="scientific">Halorubrum distributum JCM 13916</name>
    <dbReference type="NCBI Taxonomy" id="1230455"/>
    <lineage>
        <taxon>Archaea</taxon>
        <taxon>Methanobacteriati</taxon>
        <taxon>Methanobacteriota</taxon>
        <taxon>Stenosarchaea group</taxon>
        <taxon>Halobacteria</taxon>
        <taxon>Halobacteriales</taxon>
        <taxon>Haloferacaceae</taxon>
        <taxon>Halorubrum</taxon>
        <taxon>Halorubrum distributum group</taxon>
    </lineage>
</organism>
<name>M0PP14_9EURY</name>
<evidence type="ECO:0000313" key="3">
    <source>
        <dbReference type="Proteomes" id="UP000011528"/>
    </source>
</evidence>
<accession>M0PP14</accession>
<dbReference type="AlphaFoldDB" id="M0PP14"/>